<dbReference type="InterPro" id="IPR036691">
    <property type="entry name" value="Endo/exonu/phosph_ase_sf"/>
</dbReference>
<comment type="caution">
    <text evidence="1">The sequence shown here is derived from an EMBL/GenBank/DDBJ whole genome shotgun (WGS) entry which is preliminary data.</text>
</comment>
<dbReference type="Proteomes" id="UP001501682">
    <property type="component" value="Unassembled WGS sequence"/>
</dbReference>
<evidence type="ECO:0000313" key="1">
    <source>
        <dbReference type="EMBL" id="GAA4243124.1"/>
    </source>
</evidence>
<sequence>MKKKIVGFFIITLFTLTVSAQETVKVMFYNLLNYPLENTIPNRIYDLSYILSDYQPDLFLVCELNNITGAMVLLNTTKIAINSNYEMATFTSNTSDDTEGNQNDLQNLLYYDSSKFTIEDEIIVPTYLRDFNVYRIQLKTINQTTDPVEIYIIIGHLKASSGTYNAQKRFEMIEDLEGYLETLPANTNVLLGGDLNLYTSSEAAFQTLLNESNTITFVDPVNRVGSWHNNTDYIDVFTQSTRTQTGLGGATGGFDDRFDFILTSDNMISTANITYVPGSYQAYGNNGLISCWNKSINSSDCETTGSEFSYELRNALHSFSDHLPVTLSLETDATFLSVEDFRFSSGFNLDSTIINHSLTININNIELYNQRLVIYNNLGQKVKLFQMSSEAKQHFDISDLQTGLFYANIDNSNSNPIKFIISN</sequence>
<dbReference type="Gene3D" id="3.60.10.10">
    <property type="entry name" value="Endonuclease/exonuclease/phosphatase"/>
    <property type="match status" value="1"/>
</dbReference>
<evidence type="ECO:0008006" key="3">
    <source>
        <dbReference type="Google" id="ProtNLM"/>
    </source>
</evidence>
<reference evidence="2" key="1">
    <citation type="journal article" date="2019" name="Int. J. Syst. Evol. Microbiol.">
        <title>The Global Catalogue of Microorganisms (GCM) 10K type strain sequencing project: providing services to taxonomists for standard genome sequencing and annotation.</title>
        <authorList>
            <consortium name="The Broad Institute Genomics Platform"/>
            <consortium name="The Broad Institute Genome Sequencing Center for Infectious Disease"/>
            <person name="Wu L."/>
            <person name="Ma J."/>
        </authorList>
    </citation>
    <scope>NUCLEOTIDE SEQUENCE [LARGE SCALE GENOMIC DNA]</scope>
    <source>
        <strain evidence="2">JCM 17633</strain>
    </source>
</reference>
<organism evidence="1 2">
    <name type="scientific">Winogradskyella damuponensis</name>
    <dbReference type="NCBI Taxonomy" id="943939"/>
    <lineage>
        <taxon>Bacteria</taxon>
        <taxon>Pseudomonadati</taxon>
        <taxon>Bacteroidota</taxon>
        <taxon>Flavobacteriia</taxon>
        <taxon>Flavobacteriales</taxon>
        <taxon>Flavobacteriaceae</taxon>
        <taxon>Winogradskyella</taxon>
    </lineage>
</organism>
<accession>A0ABP8CTG6</accession>
<dbReference type="SUPFAM" id="SSF56219">
    <property type="entry name" value="DNase I-like"/>
    <property type="match status" value="1"/>
</dbReference>
<dbReference type="EMBL" id="BAABCB010000017">
    <property type="protein sequence ID" value="GAA4243124.1"/>
    <property type="molecule type" value="Genomic_DNA"/>
</dbReference>
<proteinExistence type="predicted"/>
<dbReference type="RefSeq" id="WP_334470918.1">
    <property type="nucleotide sequence ID" value="NZ_BAABCB010000017.1"/>
</dbReference>
<keyword evidence="2" id="KW-1185">Reference proteome</keyword>
<gene>
    <name evidence="1" type="ORF">GCM10022292_16540</name>
</gene>
<name>A0ABP8CTG6_9FLAO</name>
<protein>
    <recommendedName>
        <fullName evidence="3">Secretion system C-terminal sorting domain-containing protein</fullName>
    </recommendedName>
</protein>
<evidence type="ECO:0000313" key="2">
    <source>
        <dbReference type="Proteomes" id="UP001501682"/>
    </source>
</evidence>